<dbReference type="SMR" id="Q29QS8"/>
<reference evidence="2 5" key="1">
    <citation type="journal article" date="2000" name="Science">
        <title>The genome sequence of Drosophila melanogaster.</title>
        <authorList>
            <person name="Adams M.D."/>
            <person name="Celniker S.E."/>
            <person name="Holt R.A."/>
            <person name="Evans C.A."/>
            <person name="Gocayne J.D."/>
            <person name="Amanatides P.G."/>
            <person name="Scherer S.E."/>
            <person name="Li P.W."/>
            <person name="Hoskins R.A."/>
            <person name="Galle R.F."/>
            <person name="George R.A."/>
            <person name="Lewis S.E."/>
            <person name="Richards S."/>
            <person name="Ashburner M."/>
            <person name="Henderson S.N."/>
            <person name="Sutton G.G."/>
            <person name="Wortman J.R."/>
            <person name="Yandell M.D."/>
            <person name="Zhang Q."/>
            <person name="Chen L.X."/>
            <person name="Brandon R.C."/>
            <person name="Rogers Y.H."/>
            <person name="Blazej R.G."/>
            <person name="Champe M."/>
            <person name="Pfeiffer B.D."/>
            <person name="Wan K.H."/>
            <person name="Doyle C."/>
            <person name="Baxter E.G."/>
            <person name="Helt G."/>
            <person name="Nelson C.R."/>
            <person name="Gabor G.L."/>
            <person name="Abril J.F."/>
            <person name="Agbayani A."/>
            <person name="An H.J."/>
            <person name="Andrews-Pfannkoch C."/>
            <person name="Baldwin D."/>
            <person name="Ballew R.M."/>
            <person name="Basu A."/>
            <person name="Baxendale J."/>
            <person name="Bayraktaroglu L."/>
            <person name="Beasley E.M."/>
            <person name="Beeson K.Y."/>
            <person name="Benos P.V."/>
            <person name="Berman B.P."/>
            <person name="Bhandari D."/>
            <person name="Bolshakov S."/>
            <person name="Borkova D."/>
            <person name="Botchan M.R."/>
            <person name="Bouck J."/>
            <person name="Brokstein P."/>
            <person name="Brottier P."/>
            <person name="Burtis K.C."/>
            <person name="Busam D.A."/>
            <person name="Butler H."/>
            <person name="Cadieu E."/>
            <person name="Center A."/>
            <person name="Chandra I."/>
            <person name="Cherry J.M."/>
            <person name="Cawley S."/>
            <person name="Dahlke C."/>
            <person name="Davenport L.B."/>
            <person name="Davies P."/>
            <person name="de Pablos B."/>
            <person name="Delcher A."/>
            <person name="Deng Z."/>
            <person name="Mays A.D."/>
            <person name="Dew I."/>
            <person name="Dietz S.M."/>
            <person name="Dodson K."/>
            <person name="Doup L.E."/>
            <person name="Downes M."/>
            <person name="Dugan-Rocha S."/>
            <person name="Dunkov B.C."/>
            <person name="Dunn P."/>
            <person name="Durbin K.J."/>
            <person name="Evangelista C.C."/>
            <person name="Ferraz C."/>
            <person name="Ferriera S."/>
            <person name="Fleischmann W."/>
            <person name="Fosler C."/>
            <person name="Gabrielian A.E."/>
            <person name="Garg N.S."/>
            <person name="Gelbart W.M."/>
            <person name="Glasser K."/>
            <person name="Glodek A."/>
            <person name="Gong F."/>
            <person name="Gorrell J.H."/>
            <person name="Gu Z."/>
            <person name="Guan P."/>
            <person name="Harris M."/>
            <person name="Harris N.L."/>
            <person name="Harvey D."/>
            <person name="Heiman T.J."/>
            <person name="Hernandez J.R."/>
            <person name="Houck J."/>
            <person name="Hostin D."/>
            <person name="Houston K.A."/>
            <person name="Howland T.J."/>
            <person name="Wei M.H."/>
            <person name="Ibegwam C."/>
            <person name="Jalali M."/>
            <person name="Kalush F."/>
            <person name="Karpen G.H."/>
            <person name="Ke Z."/>
            <person name="Kennison J.A."/>
            <person name="Ketchum K.A."/>
            <person name="Kimmel B.E."/>
            <person name="Kodira C.D."/>
            <person name="Kraft C."/>
            <person name="Kravitz S."/>
            <person name="Kulp D."/>
            <person name="Lai Z."/>
            <person name="Lasko P."/>
            <person name="Lei Y."/>
            <person name="Levitsky A.A."/>
            <person name="Li J."/>
            <person name="Li Z."/>
            <person name="Liang Y."/>
            <person name="Lin X."/>
            <person name="Liu X."/>
            <person name="Mattei B."/>
            <person name="McIntosh T.C."/>
            <person name="McLeod M.P."/>
            <person name="McPherson D."/>
            <person name="Merkulov G."/>
            <person name="Milshina N.V."/>
            <person name="Mobarry C."/>
            <person name="Morris J."/>
            <person name="Moshrefi A."/>
            <person name="Mount S.M."/>
            <person name="Moy M."/>
            <person name="Murphy B."/>
            <person name="Murphy L."/>
            <person name="Muzny D.M."/>
            <person name="Nelson D.L."/>
            <person name="Nelson D.R."/>
            <person name="Nelson K.A."/>
            <person name="Nixon K."/>
            <person name="Nusskern D.R."/>
            <person name="Pacleb J.M."/>
            <person name="Palazzolo M."/>
            <person name="Pittman G.S."/>
            <person name="Pan S."/>
            <person name="Pollard J."/>
            <person name="Puri V."/>
            <person name="Reese M.G."/>
            <person name="Reinert K."/>
            <person name="Remington K."/>
            <person name="Saunders R.D."/>
            <person name="Scheeler F."/>
            <person name="Shen H."/>
            <person name="Shue B.C."/>
            <person name="Siden-Kiamos I."/>
            <person name="Simpson M."/>
            <person name="Skupski M.P."/>
            <person name="Smith T."/>
            <person name="Spier E."/>
            <person name="Spradling A.C."/>
            <person name="Stapleton M."/>
            <person name="Strong R."/>
            <person name="Sun E."/>
            <person name="Svirskas R."/>
            <person name="Tector C."/>
            <person name="Turner R."/>
            <person name="Venter E."/>
            <person name="Wang A.H."/>
            <person name="Wang X."/>
            <person name="Wang Z.Y."/>
            <person name="Wassarman D.A."/>
            <person name="Weinstock G.M."/>
            <person name="Weissenbach J."/>
            <person name="Williams S.M."/>
            <person name="WoodageT"/>
            <person name="Worley K.C."/>
            <person name="Wu D."/>
            <person name="Yang S."/>
            <person name="Yao Q.A."/>
            <person name="Ye J."/>
            <person name="Yeh R.F."/>
            <person name="Zaveri J.S."/>
            <person name="Zhan M."/>
            <person name="Zhang G."/>
            <person name="Zhao Q."/>
            <person name="Zheng L."/>
            <person name="Zheng X.H."/>
            <person name="Zhong F.N."/>
            <person name="Zhong W."/>
            <person name="Zhou X."/>
            <person name="Zhu S."/>
            <person name="Zhu X."/>
            <person name="Smith H.O."/>
            <person name="Gibbs R.A."/>
            <person name="Myers E.W."/>
            <person name="Rubin G.M."/>
            <person name="Venter J.C."/>
        </authorList>
    </citation>
    <scope>NUCLEOTIDE SEQUENCE [LARGE SCALE GENOMIC DNA]</scope>
    <source>
        <strain evidence="5">Berkeley</strain>
    </source>
</reference>
<evidence type="ECO:0000313" key="4">
    <source>
        <dbReference type="FlyBase" id="FBgn0034082"/>
    </source>
</evidence>
<reference evidence="2" key="12">
    <citation type="journal article" date="2015" name="G3 (Bethesda)">
        <title>Gene Model Annotations for Drosophila melanogaster: The Rule-Benders.</title>
        <authorList>
            <consortium name="FlyBase Consortium"/>
            <person name="Crosby M.A."/>
            <person name="Gramates L.S."/>
            <person name="Dos Santos G."/>
            <person name="Matthews B.B."/>
            <person name="St Pierre S.E."/>
            <person name="Zhou P."/>
            <person name="Schroeder A.J."/>
            <person name="Falls K."/>
            <person name="Emmert D.B."/>
            <person name="Russo S.M."/>
            <person name="Gelbart W.M."/>
            <person name="null"/>
        </authorList>
    </citation>
    <scope>NUCLEOTIDE SEQUENCE</scope>
</reference>
<evidence type="ECO:0000256" key="1">
    <source>
        <dbReference type="SAM" id="MobiDB-lite"/>
    </source>
</evidence>
<evidence type="ECO:0000313" key="2">
    <source>
        <dbReference type="EMBL" id="AAF58054.1"/>
    </source>
</evidence>
<dbReference type="DNASU" id="36787"/>
<reference evidence="3" key="7">
    <citation type="submission" date="2006-01" db="EMBL/GenBank/DDBJ databases">
        <authorList>
            <person name="Stapleton M."/>
            <person name="Carlson J."/>
            <person name="Chavez C."/>
            <person name="Frise E."/>
            <person name="George R."/>
            <person name="Pacleb J."/>
            <person name="Park S."/>
            <person name="Wan K."/>
            <person name="Yu C."/>
            <person name="Celniker S."/>
        </authorList>
    </citation>
    <scope>NUCLEOTIDE SEQUENCE</scope>
</reference>
<dbReference type="EMBL" id="AE013599">
    <property type="protein sequence ID" value="AAF58054.1"/>
    <property type="molecule type" value="Genomic_DNA"/>
</dbReference>
<reference evidence="2 5" key="6">
    <citation type="journal article" date="2005" name="PLoS Comput. Biol.">
        <title>Combined evidence annotation of transposable elements in genome sequences.</title>
        <authorList>
            <person name="Quesneville H."/>
            <person name="Bergman C.M."/>
            <person name="Andrieu O."/>
            <person name="Autard D."/>
            <person name="Nouaud D."/>
            <person name="Ashburner M."/>
            <person name="Anxolabehere D."/>
        </authorList>
    </citation>
    <scope>NUCLEOTIDE SEQUENCE [LARGE SCALE GENOMIC DNA]</scope>
    <source>
        <strain evidence="5">Berkeley</strain>
    </source>
</reference>
<feature type="region of interest" description="Disordered" evidence="1">
    <location>
        <begin position="191"/>
        <end position="231"/>
    </location>
</feature>
<dbReference type="GeneID" id="36787"/>
<reference evidence="2 5" key="2">
    <citation type="journal article" date="2002" name="Genome Biol.">
        <title>Finishing a whole-genome shotgun: release 3 of the Drosophila melanogaster euchromatic genome sequence.</title>
        <authorList>
            <person name="Celniker S.E."/>
            <person name="Wheeler D.A."/>
            <person name="Kronmiller B."/>
            <person name="Carlson J.W."/>
            <person name="Halpern A."/>
            <person name="Patel S."/>
            <person name="Adams M."/>
            <person name="Champe M."/>
            <person name="Dugan S.P."/>
            <person name="Frise E."/>
            <person name="Hodgson A."/>
            <person name="George R.A."/>
            <person name="Hoskins R.A."/>
            <person name="Laverty T."/>
            <person name="Muzny D.M."/>
            <person name="Nelson C.R."/>
            <person name="Pacleb J.M."/>
            <person name="Park S."/>
            <person name="Pfeiffer B.D."/>
            <person name="Richards S."/>
            <person name="Sodergren E.J."/>
            <person name="Svirskas R."/>
            <person name="Tabor P.E."/>
            <person name="Wan K."/>
            <person name="Stapleton M."/>
            <person name="Sutton G.G."/>
            <person name="Venter C."/>
            <person name="Weinstock G."/>
            <person name="Scherer S.E."/>
            <person name="Myers E.W."/>
            <person name="Gibbs R.A."/>
            <person name="Rubin G.M."/>
        </authorList>
    </citation>
    <scope>NUCLEOTIDE SEQUENCE [LARGE SCALE GENOMIC DNA]</scope>
    <source>
        <strain evidence="5">Berkeley</strain>
    </source>
</reference>
<dbReference type="Bgee" id="FBgn0034082">
    <property type="expression patterns" value="Expressed in early elongation stage spermatid (Drosophila) in testis and 28 other cell types or tissues"/>
</dbReference>
<evidence type="ECO:0000313" key="5">
    <source>
        <dbReference type="Proteomes" id="UP000000803"/>
    </source>
</evidence>
<dbReference type="OMA" id="CDKLRPE"/>
<reference evidence="2 5" key="10">
    <citation type="journal article" date="2007" name="Science">
        <title>Sequence finishing and mapping of Drosophila melanogaster heterochromatin.</title>
        <authorList>
            <person name="Hoskins R.A."/>
            <person name="Carlson J.W."/>
            <person name="Kennedy C."/>
            <person name="Acevedo D."/>
            <person name="Evans-Holm M."/>
            <person name="Frise E."/>
            <person name="Wan K.H."/>
            <person name="Park S."/>
            <person name="Mendez-Lago M."/>
            <person name="Rossi F."/>
            <person name="Villasante A."/>
            <person name="Dimitri P."/>
            <person name="Karpen G.H."/>
            <person name="Celniker S.E."/>
        </authorList>
    </citation>
    <scope>NUCLEOTIDE SEQUENCE [LARGE SCALE GENOMIC DNA]</scope>
    <source>
        <strain evidence="5">Berkeley</strain>
    </source>
</reference>
<dbReference type="OrthoDB" id="7871476at2759"/>
<dbReference type="PaxDb" id="7227-FBpp0086388"/>
<keyword evidence="5" id="KW-1185">Reference proteome</keyword>
<reference evidence="2 5" key="5">
    <citation type="journal article" date="2002" name="Genome Biol.">
        <title>Heterochromatic sequences in a Drosophila whole-genome shotgun assembly.</title>
        <authorList>
            <person name="Hoskins R.A."/>
            <person name="Smith C.D."/>
            <person name="Carlson J.W."/>
            <person name="Carvalho A.B."/>
            <person name="Halpern A."/>
            <person name="Kaminker J.S."/>
            <person name="Kennedy C."/>
            <person name="Mungall C.J."/>
            <person name="Sullivan B.A."/>
            <person name="Sutton G.G."/>
            <person name="Yasuhara J.C."/>
            <person name="Wakimoto B.T."/>
            <person name="Myers E.W."/>
            <person name="Celniker S.E."/>
            <person name="Rubin G.M."/>
            <person name="Karpen G.H."/>
        </authorList>
    </citation>
    <scope>NUCLEOTIDE SEQUENCE [LARGE SCALE GENOMIC DNA]</scope>
    <source>
        <strain evidence="5">Berkeley</strain>
    </source>
</reference>
<accession>Q29QS8</accession>
<dbReference type="FlyBase" id="FBgn0034082">
    <property type="gene designation" value="CG10734"/>
</dbReference>
<organism evidence="3">
    <name type="scientific">Drosophila melanogaster</name>
    <name type="common">Fruit fly</name>
    <dbReference type="NCBI Taxonomy" id="7227"/>
    <lineage>
        <taxon>Eukaryota</taxon>
        <taxon>Metazoa</taxon>
        <taxon>Ecdysozoa</taxon>
        <taxon>Arthropoda</taxon>
        <taxon>Hexapoda</taxon>
        <taxon>Insecta</taxon>
        <taxon>Pterygota</taxon>
        <taxon>Neoptera</taxon>
        <taxon>Endopterygota</taxon>
        <taxon>Diptera</taxon>
        <taxon>Brachycera</taxon>
        <taxon>Muscomorpha</taxon>
        <taxon>Ephydroidea</taxon>
        <taxon>Drosophilidae</taxon>
        <taxon>Drosophila</taxon>
        <taxon>Sophophora</taxon>
    </lineage>
</organism>
<dbReference type="Proteomes" id="UP000000803">
    <property type="component" value="Chromosome 2R"/>
</dbReference>
<dbReference type="InParanoid" id="Q29QS8"/>
<reference evidence="2" key="15">
    <citation type="submission" date="2020-05" db="EMBL/GenBank/DDBJ databases">
        <title>Drosophila melanogaster release 4 sequence.</title>
        <authorList>
            <consortium name="Berkeley Drosophila Genome Project"/>
            <person name="Celniker S."/>
            <person name="Carlson J."/>
            <person name="Wan K."/>
            <person name="Pfeiffer B."/>
            <person name="Frise E."/>
            <person name="George R."/>
            <person name="Hoskins R."/>
            <person name="Stapleton M."/>
            <person name="Pacleb J."/>
            <person name="Park S."/>
            <person name="Svirskas R."/>
            <person name="Smith E."/>
            <person name="Yu C."/>
            <person name="Rubin G."/>
        </authorList>
    </citation>
    <scope>NUCLEOTIDE SEQUENCE</scope>
</reference>
<name>Q29QS8_DROME</name>
<dbReference type="EMBL" id="BT024312">
    <property type="protein sequence ID" value="ABC86374.1"/>
    <property type="molecule type" value="mRNA"/>
</dbReference>
<reference evidence="2" key="14">
    <citation type="submission" date="2020-04" db="EMBL/GenBank/DDBJ databases">
        <authorList>
            <consortium name="FlyBase"/>
        </authorList>
    </citation>
    <scope>NUCLEOTIDE SEQUENCE</scope>
</reference>
<gene>
    <name evidence="2" type="primary">Dmel\CG10734</name>
    <name evidence="2 4" type="ORF">CG10734</name>
    <name evidence="2" type="ORF">Dmel_CG10734</name>
</gene>
<dbReference type="BioGRID-ORCS" id="36787">
    <property type="hits" value="0 hits in 1 CRISPR screen"/>
</dbReference>
<protein>
    <submittedName>
        <fullName evidence="3">IP11711p</fullName>
    </submittedName>
</protein>
<dbReference type="VEuPathDB" id="VectorBase:FBgn0034082"/>
<dbReference type="IntAct" id="Q29QS8">
    <property type="interactions" value="3"/>
</dbReference>
<sequence>MNLTKYNYRKSKYNKSRILNCDKLRPENLYMNCVDVKGKLYSLSLKKHHSKRNKRLKIRSLRSEKYKFSNIFKRKSRRQTAKNTTDKGLMDCDVNMEPSRYVPPITNPMERISEAGTKNQPHKLETEKPRRLRGRPKNIVKSSSLIASDHRKENPMEINDEQKTFTKILKKVKLKVDDYLKDMKLAAAFRKQQKKSQLQVSRRKLGLAKQRQLGRSKKDSSKVKERQMDEQSVVIQQGAGIRAAKLKKDQQLLERNVQEDKKKLNSRISMDWEKLDSPEKVKEPPIVLRRSARIQAAKLKKETLEANMRKSKQEKVSTTTKTVSKPRITQLAVCRLCPNCNSINYLSPPYSNTYFECADINGRLYKLN</sequence>
<dbReference type="KEGG" id="dme:Dmel_CG10734"/>
<reference evidence="2 5" key="9">
    <citation type="journal article" date="2007" name="Science">
        <title>The Release 5.1 annotation of Drosophila melanogaster heterochromatin.</title>
        <authorList>
            <person name="Smith C.D."/>
            <person name="Shu S."/>
            <person name="Mungall C.J."/>
            <person name="Karpen G.H."/>
        </authorList>
    </citation>
    <scope>NUCLEOTIDE SEQUENCE [LARGE SCALE GENOMIC DNA]</scope>
    <source>
        <strain evidence="5">Berkeley</strain>
    </source>
</reference>
<dbReference type="RefSeq" id="NP_611090.1">
    <property type="nucleotide sequence ID" value="NM_137246.2"/>
</dbReference>
<dbReference type="AlphaFoldDB" id="Q29QS8"/>
<feature type="compositionally biased region" description="Basic and acidic residues" evidence="1">
    <location>
        <begin position="216"/>
        <end position="229"/>
    </location>
</feature>
<dbReference type="HOGENOM" id="CLU_748577_0_0_1"/>
<reference evidence="2 5" key="3">
    <citation type="journal article" date="2002" name="Genome Biol.">
        <title>Annotation of the Drosophila melanogaster euchromatic genome: a systematic review.</title>
        <authorList>
            <person name="Misra S."/>
            <person name="Crosby M.A."/>
            <person name="Mungall C.J."/>
            <person name="Matthews B.B."/>
            <person name="Campbell K.S."/>
            <person name="Hradecky P."/>
            <person name="Huang Y."/>
            <person name="Kaminker J.S."/>
            <person name="Millburn G.H."/>
            <person name="Prochnik S.E."/>
            <person name="Smith C.D."/>
            <person name="Tupy J.L."/>
            <person name="Whitfied E.J."/>
            <person name="Bayraktaroglu L."/>
            <person name="Berman B.P."/>
            <person name="Bettencourt B.R."/>
            <person name="Celniker S.E."/>
            <person name="de Grey A.D."/>
            <person name="Drysdale R.A."/>
            <person name="Harris N.L."/>
            <person name="Richter J."/>
            <person name="Russo S."/>
            <person name="Schroeder A.J."/>
            <person name="Shu S.Q."/>
            <person name="Stapleton M."/>
            <person name="Yamada C."/>
            <person name="Ashburner M."/>
            <person name="Gelbart W.M."/>
            <person name="Rubin G.M."/>
            <person name="Lewis S.E."/>
        </authorList>
    </citation>
    <scope>GENOME REANNOTATION</scope>
    <source>
        <strain evidence="5">Berkeley</strain>
    </source>
</reference>
<proteinExistence type="evidence at transcript level"/>
<evidence type="ECO:0000313" key="3">
    <source>
        <dbReference type="EMBL" id="ABC86374.1"/>
    </source>
</evidence>
<dbReference type="UCSC" id="CG10734-RA">
    <property type="organism name" value="d. melanogaster"/>
</dbReference>
<reference evidence="2 5" key="4">
    <citation type="journal article" date="2002" name="Genome Biol.">
        <title>The transposable elements of the Drosophila melanogaster euchromatin: a genomics perspective.</title>
        <authorList>
            <person name="Kaminker J.S."/>
            <person name="Bergman C.M."/>
            <person name="Kronmiller B."/>
            <person name="Carlson J."/>
            <person name="Svirskas R."/>
            <person name="Patel S."/>
            <person name="Frise E."/>
            <person name="Wheeler D.A."/>
            <person name="Lewis S.E."/>
            <person name="Rubin G.M."/>
            <person name="Ashburner M."/>
            <person name="Celniker S.E."/>
        </authorList>
    </citation>
    <scope>NUCLEOTIDE SEQUENCE [LARGE SCALE GENOMIC DNA]</scope>
    <source>
        <strain evidence="5">Berkeley</strain>
    </source>
</reference>
<dbReference type="AGR" id="FB:FBgn0034082"/>
<reference evidence="2" key="13">
    <citation type="journal article" date="2015" name="Genome Res.">
        <title>The Release 6 reference sequence of the Drosophila melanogaster genome.</title>
        <authorList>
            <person name="Hoskins R.A."/>
            <person name="Carlson J.W."/>
            <person name="Wan K.H."/>
            <person name="Park S."/>
            <person name="Mendez I."/>
            <person name="Galle S.E."/>
            <person name="Booth B.W."/>
            <person name="Pfeiffer B.D."/>
            <person name="George R.A."/>
            <person name="Svirskas R."/>
            <person name="Krzywinski M."/>
            <person name="Schein J."/>
            <person name="Accardo M.C."/>
            <person name="Damia E."/>
            <person name="Messina G."/>
            <person name="Mendez-Lago M."/>
            <person name="de Pablos B."/>
            <person name="Demakova O.V."/>
            <person name="Andreyeva E.N."/>
            <person name="Boldyreva L.V."/>
            <person name="Marra M."/>
            <person name="Carvalho A.B."/>
            <person name="Dimitri P."/>
            <person name="Villasante A."/>
            <person name="Zhimulev I.F."/>
            <person name="Rubin G.M."/>
            <person name="Karpen G.H."/>
            <person name="Celniker S.E."/>
        </authorList>
    </citation>
    <scope>NUCLEOTIDE SEQUENCE</scope>
</reference>
<dbReference type="STRING" id="7227.FBpp0086388"/>
<reference evidence="2" key="11">
    <citation type="journal article" date="2015" name="G3 (Bethesda)">
        <title>Gene Model Annotations for Drosophila melanogaster: Impact of High-Throughput Data.</title>
        <authorList>
            <consortium name="FlyBase Consortium"/>
            <person name="Matthews B.B."/>
            <person name="Dos Santos G."/>
            <person name="Crosby M.A."/>
            <person name="Emmert D.B."/>
            <person name="St Pierre S.E."/>
            <person name="Gramates L.S."/>
            <person name="Zhou P."/>
            <person name="Schroeder A.J."/>
            <person name="Falls K."/>
            <person name="Strelets V."/>
            <person name="Russo S.M."/>
            <person name="Gelbart W.M."/>
            <person name="null"/>
        </authorList>
    </citation>
    <scope>NUCLEOTIDE SEQUENCE</scope>
</reference>
<reference evidence="2" key="8">
    <citation type="submission" date="2006-08" db="EMBL/GenBank/DDBJ databases">
        <authorList>
            <person name="Celniker S."/>
            <person name="Carlson J."/>
            <person name="Wan K."/>
            <person name="Frise E."/>
            <person name="Hoskins R."/>
            <person name="Park S."/>
            <person name="Svirskas R."/>
            <person name="Rubin G."/>
        </authorList>
    </citation>
    <scope>NUCLEOTIDE SEQUENCE</scope>
</reference>